<name>R7TR18_CAPTE</name>
<dbReference type="InterPro" id="IPR006585">
    <property type="entry name" value="FTP1"/>
</dbReference>
<dbReference type="SUPFAM" id="SSF49785">
    <property type="entry name" value="Galactose-binding domain-like"/>
    <property type="match status" value="1"/>
</dbReference>
<keyword evidence="9" id="KW-1133">Transmembrane helix</keyword>
<evidence type="ECO:0000256" key="4">
    <source>
        <dbReference type="ARBA" id="ARBA00022723"/>
    </source>
</evidence>
<feature type="compositionally biased region" description="Basic and acidic residues" evidence="8">
    <location>
        <begin position="344"/>
        <end position="360"/>
    </location>
</feature>
<protein>
    <recommendedName>
        <fullName evidence="10">Fucolectin tachylectin-4 pentraxin-1 domain-containing protein</fullName>
    </recommendedName>
</protein>
<dbReference type="AlphaFoldDB" id="R7TR18"/>
<reference evidence="13" key="1">
    <citation type="submission" date="2012-12" db="EMBL/GenBank/DDBJ databases">
        <authorList>
            <person name="Hellsten U."/>
            <person name="Grimwood J."/>
            <person name="Chapman J.A."/>
            <person name="Shapiro H."/>
            <person name="Aerts A."/>
            <person name="Otillar R.P."/>
            <person name="Terry A.Y."/>
            <person name="Boore J.L."/>
            <person name="Simakov O."/>
            <person name="Marletaz F."/>
            <person name="Cho S.-J."/>
            <person name="Edsinger-Gonzales E."/>
            <person name="Havlak P."/>
            <person name="Kuo D.-H."/>
            <person name="Larsson T."/>
            <person name="Lv J."/>
            <person name="Arendt D."/>
            <person name="Savage R."/>
            <person name="Osoegawa K."/>
            <person name="de Jong P."/>
            <person name="Lindberg D.R."/>
            <person name="Seaver E.C."/>
            <person name="Weisblat D.A."/>
            <person name="Putnam N.H."/>
            <person name="Grigoriev I.V."/>
            <person name="Rokhsar D.S."/>
        </authorList>
    </citation>
    <scope>NUCLEOTIDE SEQUENCE</scope>
    <source>
        <strain evidence="13">I ESC-2004</strain>
    </source>
</reference>
<dbReference type="EMBL" id="AMQN01028125">
    <property type="status" value="NOT_ANNOTATED_CDS"/>
    <property type="molecule type" value="Genomic_DNA"/>
</dbReference>
<dbReference type="EMBL" id="KB308856">
    <property type="protein sequence ID" value="ELT96333.1"/>
    <property type="molecule type" value="Genomic_DNA"/>
</dbReference>
<dbReference type="EMBL" id="AMQN01028126">
    <property type="status" value="NOT_ANNOTATED_CDS"/>
    <property type="molecule type" value="Genomic_DNA"/>
</dbReference>
<comment type="function">
    <text evidence="1">Acts as a defensive agent. Recognizes blood group fucosylated oligosaccharides including A, B, H and Lewis B-type antigens. Does not recognize Lewis A antigen and has low affinity for monovalent haptens.</text>
</comment>
<feature type="transmembrane region" description="Helical" evidence="9">
    <location>
        <begin position="283"/>
        <end position="307"/>
    </location>
</feature>
<dbReference type="SMART" id="SM00607">
    <property type="entry name" value="FTP"/>
    <property type="match status" value="1"/>
</dbReference>
<dbReference type="GO" id="GO:0042806">
    <property type="term" value="F:fucose binding"/>
    <property type="evidence" value="ECO:0007669"/>
    <property type="project" value="UniProtKB-ARBA"/>
</dbReference>
<gene>
    <name evidence="11" type="ORF">CAPTEDRAFT_209120</name>
</gene>
<dbReference type="OrthoDB" id="6043889at2759"/>
<feature type="non-terminal residue" evidence="11">
    <location>
        <position position="1"/>
    </location>
</feature>
<evidence type="ECO:0000313" key="12">
    <source>
        <dbReference type="EnsemblMetazoa" id="CapteP209120"/>
    </source>
</evidence>
<keyword evidence="6" id="KW-0106">Calcium</keyword>
<comment type="similarity">
    <text evidence="2">Belongs to the fucolectin family.</text>
</comment>
<dbReference type="GO" id="GO:0001868">
    <property type="term" value="P:regulation of complement activation, lectin pathway"/>
    <property type="evidence" value="ECO:0007669"/>
    <property type="project" value="UniProtKB-ARBA"/>
</dbReference>
<sequence length="385" mass="42326">SCVYGDGCLFPCRCNSGTTCDSNSGSCSDSKCPDGYPRPTDNQDRYNWAGPACQIGNVAYGKPTNQSGTYKEYVSSRGVDGILGNPNNNNKDCAHPKNTLKKAAWFYVDLGSVHQIFNVTVYNTYNGGGYDRMRRISIRVGNTSDLNEQVECNFHHGVVAAGGSFNSDCQTSGRYVSFRRTDGKQVHLTMPLSMEPGKQITRVPAALSVEAPRLQQLLLTDSATRLVFLEDTGAQERLYPPPNSTLRPLSILSKQDQNLQVLLAPAIAMTPTLEEWGRSVNTAMIAGVTVGLLVIIAVICVAGIMFIRRRNPSSFSKENSEPQIMDEGGERIEAGVQRSFKSKPKVEAREPVKTEDEGTKLSLRQLEKYITKTNDVPDGFKDEYK</sequence>
<feature type="non-terminal residue" evidence="11">
    <location>
        <position position="385"/>
    </location>
</feature>
<evidence type="ECO:0000256" key="5">
    <source>
        <dbReference type="ARBA" id="ARBA00022734"/>
    </source>
</evidence>
<feature type="region of interest" description="Disordered" evidence="8">
    <location>
        <begin position="313"/>
        <end position="360"/>
    </location>
</feature>
<keyword evidence="9" id="KW-0812">Transmembrane</keyword>
<dbReference type="EMBL" id="AMQN01028127">
    <property type="status" value="NOT_ANNOTATED_CDS"/>
    <property type="molecule type" value="Genomic_DNA"/>
</dbReference>
<evidence type="ECO:0000256" key="1">
    <source>
        <dbReference type="ARBA" id="ARBA00002219"/>
    </source>
</evidence>
<evidence type="ECO:0000256" key="9">
    <source>
        <dbReference type="SAM" id="Phobius"/>
    </source>
</evidence>
<evidence type="ECO:0000256" key="7">
    <source>
        <dbReference type="ARBA" id="ARBA00023157"/>
    </source>
</evidence>
<keyword evidence="7" id="KW-1015">Disulfide bond</keyword>
<dbReference type="InterPro" id="IPR051941">
    <property type="entry name" value="BG_Antigen-Binding_Lectin"/>
</dbReference>
<dbReference type="Proteomes" id="UP000014760">
    <property type="component" value="Unassembled WGS sequence"/>
</dbReference>
<accession>R7TR18</accession>
<evidence type="ECO:0000256" key="2">
    <source>
        <dbReference type="ARBA" id="ARBA00010147"/>
    </source>
</evidence>
<evidence type="ECO:0000256" key="3">
    <source>
        <dbReference type="ARBA" id="ARBA00011233"/>
    </source>
</evidence>
<evidence type="ECO:0000313" key="11">
    <source>
        <dbReference type="EMBL" id="ELT96333.1"/>
    </source>
</evidence>
<keyword evidence="4" id="KW-0479">Metal-binding</keyword>
<keyword evidence="13" id="KW-1185">Reference proteome</keyword>
<feature type="domain" description="Fucolectin tachylectin-4 pentraxin-1" evidence="10">
    <location>
        <begin position="55"/>
        <end position="193"/>
    </location>
</feature>
<reference evidence="12" key="3">
    <citation type="submission" date="2015-06" db="UniProtKB">
        <authorList>
            <consortium name="EnsemblMetazoa"/>
        </authorList>
    </citation>
    <scope>IDENTIFICATION</scope>
</reference>
<dbReference type="HOGENOM" id="CLU_718805_0_0_1"/>
<evidence type="ECO:0000256" key="6">
    <source>
        <dbReference type="ARBA" id="ARBA00022837"/>
    </source>
</evidence>
<keyword evidence="5" id="KW-0430">Lectin</keyword>
<keyword evidence="9" id="KW-0472">Membrane</keyword>
<evidence type="ECO:0000313" key="13">
    <source>
        <dbReference type="Proteomes" id="UP000014760"/>
    </source>
</evidence>
<dbReference type="InterPro" id="IPR008979">
    <property type="entry name" value="Galactose-bd-like_sf"/>
</dbReference>
<dbReference type="PANTHER" id="PTHR45713:SF15">
    <property type="entry name" value="F5_8 TYPE C DOMAIN-CONTAINING PROTEIN"/>
    <property type="match status" value="1"/>
</dbReference>
<dbReference type="Gene3D" id="2.60.120.260">
    <property type="entry name" value="Galactose-binding domain-like"/>
    <property type="match status" value="1"/>
</dbReference>
<evidence type="ECO:0000256" key="8">
    <source>
        <dbReference type="SAM" id="MobiDB-lite"/>
    </source>
</evidence>
<dbReference type="EnsemblMetazoa" id="CapteT209120">
    <property type="protein sequence ID" value="CapteP209120"/>
    <property type="gene ID" value="CapteG209120"/>
</dbReference>
<dbReference type="Pfam" id="PF22633">
    <property type="entry name" value="F5_F8_type_C_2"/>
    <property type="match status" value="1"/>
</dbReference>
<evidence type="ECO:0000259" key="10">
    <source>
        <dbReference type="SMART" id="SM00607"/>
    </source>
</evidence>
<dbReference type="PANTHER" id="PTHR45713">
    <property type="entry name" value="FTP DOMAIN-CONTAINING PROTEIN"/>
    <property type="match status" value="1"/>
</dbReference>
<dbReference type="GO" id="GO:0010185">
    <property type="term" value="P:regulation of cellular defense response"/>
    <property type="evidence" value="ECO:0007669"/>
    <property type="project" value="UniProtKB-ARBA"/>
</dbReference>
<comment type="subunit">
    <text evidence="3">Homotrimer.</text>
</comment>
<organism evidence="11">
    <name type="scientific">Capitella teleta</name>
    <name type="common">Polychaete worm</name>
    <dbReference type="NCBI Taxonomy" id="283909"/>
    <lineage>
        <taxon>Eukaryota</taxon>
        <taxon>Metazoa</taxon>
        <taxon>Spiralia</taxon>
        <taxon>Lophotrochozoa</taxon>
        <taxon>Annelida</taxon>
        <taxon>Polychaeta</taxon>
        <taxon>Sedentaria</taxon>
        <taxon>Scolecida</taxon>
        <taxon>Capitellidae</taxon>
        <taxon>Capitella</taxon>
    </lineage>
</organism>
<proteinExistence type="inferred from homology"/>
<reference evidence="11 13" key="2">
    <citation type="journal article" date="2013" name="Nature">
        <title>Insights into bilaterian evolution from three spiralian genomes.</title>
        <authorList>
            <person name="Simakov O."/>
            <person name="Marletaz F."/>
            <person name="Cho S.J."/>
            <person name="Edsinger-Gonzales E."/>
            <person name="Havlak P."/>
            <person name="Hellsten U."/>
            <person name="Kuo D.H."/>
            <person name="Larsson T."/>
            <person name="Lv J."/>
            <person name="Arendt D."/>
            <person name="Savage R."/>
            <person name="Osoegawa K."/>
            <person name="de Jong P."/>
            <person name="Grimwood J."/>
            <person name="Chapman J.A."/>
            <person name="Shapiro H."/>
            <person name="Aerts A."/>
            <person name="Otillar R.P."/>
            <person name="Terry A.Y."/>
            <person name="Boore J.L."/>
            <person name="Grigoriev I.V."/>
            <person name="Lindberg D.R."/>
            <person name="Seaver E.C."/>
            <person name="Weisblat D.A."/>
            <person name="Putnam N.H."/>
            <person name="Rokhsar D.S."/>
        </authorList>
    </citation>
    <scope>NUCLEOTIDE SEQUENCE</scope>
    <source>
        <strain evidence="11 13">I ESC-2004</strain>
    </source>
</reference>
<dbReference type="STRING" id="283909.R7TR18"/>
<dbReference type="GO" id="GO:0046872">
    <property type="term" value="F:metal ion binding"/>
    <property type="evidence" value="ECO:0007669"/>
    <property type="project" value="UniProtKB-KW"/>
</dbReference>